<accession>A0ABY7NW59</accession>
<dbReference type="Proteomes" id="UP001210865">
    <property type="component" value="Chromosome"/>
</dbReference>
<keyword evidence="2" id="KW-1185">Reference proteome</keyword>
<reference evidence="1 2" key="1">
    <citation type="submission" date="2022-12" db="EMBL/GenBank/DDBJ databases">
        <title>Sphingomonas abieness sp. nov., an endophytic bacterium isolated from Abies koreana.</title>
        <authorList>
            <person name="Jiang L."/>
            <person name="Lee J."/>
        </authorList>
    </citation>
    <scope>NUCLEOTIDE SEQUENCE [LARGE SCALE GENOMIC DNA]</scope>
    <source>
        <strain evidence="2">PAMB 00755</strain>
    </source>
</reference>
<name>A0ABY7NW59_9SPHN</name>
<gene>
    <name evidence="1" type="ORF">PBT88_08600</name>
</gene>
<evidence type="ECO:0000313" key="2">
    <source>
        <dbReference type="Proteomes" id="UP001210865"/>
    </source>
</evidence>
<dbReference type="RefSeq" id="WP_270078778.1">
    <property type="nucleotide sequence ID" value="NZ_CP115174.1"/>
</dbReference>
<proteinExistence type="predicted"/>
<sequence length="107" mass="11258">MPSVALLLLQAAATIAPAPPPEPDDRLLHPAPPPPHCATSTNEIVVCAKDQNSYRLQQSGPQFDSSGALPKAEWKIFGDVKAGVGTSQRNVGGYPSNAVMAKIKIPF</sequence>
<evidence type="ECO:0008006" key="3">
    <source>
        <dbReference type="Google" id="ProtNLM"/>
    </source>
</evidence>
<dbReference type="EMBL" id="CP115174">
    <property type="protein sequence ID" value="WBO24149.1"/>
    <property type="molecule type" value="Genomic_DNA"/>
</dbReference>
<organism evidence="1 2">
    <name type="scientific">Sphingomonas abietis</name>
    <dbReference type="NCBI Taxonomy" id="3012344"/>
    <lineage>
        <taxon>Bacteria</taxon>
        <taxon>Pseudomonadati</taxon>
        <taxon>Pseudomonadota</taxon>
        <taxon>Alphaproteobacteria</taxon>
        <taxon>Sphingomonadales</taxon>
        <taxon>Sphingomonadaceae</taxon>
        <taxon>Sphingomonas</taxon>
    </lineage>
</organism>
<evidence type="ECO:0000313" key="1">
    <source>
        <dbReference type="EMBL" id="WBO24149.1"/>
    </source>
</evidence>
<protein>
    <recommendedName>
        <fullName evidence="3">Secreted protein</fullName>
    </recommendedName>
</protein>